<accession>A0AAV9KVB8</accession>
<dbReference type="SUPFAM" id="SSF49899">
    <property type="entry name" value="Concanavalin A-like lectins/glucanases"/>
    <property type="match status" value="1"/>
</dbReference>
<dbReference type="Proteomes" id="UP001311915">
    <property type="component" value="Unassembled WGS sequence"/>
</dbReference>
<keyword evidence="7" id="KW-0808">Transferase</keyword>
<protein>
    <recommendedName>
        <fullName evidence="5">non-specific serine/threonine protein kinase</fullName>
        <ecNumber evidence="5">2.7.11.1</ecNumber>
    </recommendedName>
</protein>
<keyword evidence="8 18" id="KW-0812">Transmembrane</keyword>
<sequence>MHSFTMDSNQLILVWMAQHNSHLMVFLLLTNSGTQNQGHAFYPNPIHFKNSPNGSVFSFSTTFVFAIRSDYGNLSGHGLAFVIAPHRGLQGSLANHYLGLFNSCNNGNRSNHVVVVELDTVYSEDFGDINESHVGIDINGLKSAANYTAGYFDDTDLFHNLTLISGQEMQVWIDYDGRTKQMNVTVAQLHMEKPVRPLWAWKYDLSSILDQTMYVGFSSSTGSVQAHHYILVWSFKTNGKAQELSQLPKLPRLGSKGTSRFVTIGLPIISLVSLVAAVLAVVYYVRRKKYEEIHEDWEVSSLSIKNCTLLLRDSEKTSYWVMG</sequence>
<dbReference type="InterPro" id="IPR013320">
    <property type="entry name" value="ConA-like_dom_sf"/>
</dbReference>
<dbReference type="PANTHER" id="PTHR32401:SF50">
    <property type="entry name" value="OS07G0133000 PROTEIN"/>
    <property type="match status" value="1"/>
</dbReference>
<dbReference type="GO" id="GO:0030246">
    <property type="term" value="F:carbohydrate binding"/>
    <property type="evidence" value="ECO:0007669"/>
    <property type="project" value="UniProtKB-KW"/>
</dbReference>
<dbReference type="AlphaFoldDB" id="A0AAV9KVB8"/>
<dbReference type="Gene3D" id="2.60.120.200">
    <property type="match status" value="1"/>
</dbReference>
<evidence type="ECO:0000313" key="21">
    <source>
        <dbReference type="Proteomes" id="UP001311915"/>
    </source>
</evidence>
<dbReference type="GO" id="GO:0005524">
    <property type="term" value="F:ATP binding"/>
    <property type="evidence" value="ECO:0007669"/>
    <property type="project" value="UniProtKB-KW"/>
</dbReference>
<keyword evidence="17" id="KW-0325">Glycoprotein</keyword>
<dbReference type="FunFam" id="2.60.120.200:FF:000051">
    <property type="entry name" value="L-type lectin-domain containing receptor kinase V.9"/>
    <property type="match status" value="1"/>
</dbReference>
<comment type="similarity">
    <text evidence="2">Belongs to the leguminous lectin family.</text>
</comment>
<keyword evidence="10" id="KW-0430">Lectin</keyword>
<dbReference type="PANTHER" id="PTHR32401">
    <property type="entry name" value="CONCANAVALIN A-LIKE LECTIN FAMILY PROTEIN"/>
    <property type="match status" value="1"/>
</dbReference>
<dbReference type="EC" id="2.7.11.1" evidence="5"/>
<evidence type="ECO:0000259" key="19">
    <source>
        <dbReference type="Pfam" id="PF00139"/>
    </source>
</evidence>
<keyword evidence="6" id="KW-0723">Serine/threonine-protein kinase</keyword>
<dbReference type="GO" id="GO:0004674">
    <property type="term" value="F:protein serine/threonine kinase activity"/>
    <property type="evidence" value="ECO:0007669"/>
    <property type="project" value="UniProtKB-KW"/>
</dbReference>
<evidence type="ECO:0000256" key="8">
    <source>
        <dbReference type="ARBA" id="ARBA00022692"/>
    </source>
</evidence>
<organism evidence="20 21">
    <name type="scientific">Solanum pinnatisectum</name>
    <name type="common">tansyleaf nightshade</name>
    <dbReference type="NCBI Taxonomy" id="50273"/>
    <lineage>
        <taxon>Eukaryota</taxon>
        <taxon>Viridiplantae</taxon>
        <taxon>Streptophyta</taxon>
        <taxon>Embryophyta</taxon>
        <taxon>Tracheophyta</taxon>
        <taxon>Spermatophyta</taxon>
        <taxon>Magnoliopsida</taxon>
        <taxon>eudicotyledons</taxon>
        <taxon>Gunneridae</taxon>
        <taxon>Pentapetalae</taxon>
        <taxon>asterids</taxon>
        <taxon>lamiids</taxon>
        <taxon>Solanales</taxon>
        <taxon>Solanaceae</taxon>
        <taxon>Solanoideae</taxon>
        <taxon>Solaneae</taxon>
        <taxon>Solanum</taxon>
    </lineage>
</organism>
<keyword evidence="16" id="KW-0675">Receptor</keyword>
<evidence type="ECO:0000313" key="20">
    <source>
        <dbReference type="EMBL" id="KAK4717386.1"/>
    </source>
</evidence>
<evidence type="ECO:0000256" key="1">
    <source>
        <dbReference type="ARBA" id="ARBA00004479"/>
    </source>
</evidence>
<evidence type="ECO:0000256" key="14">
    <source>
        <dbReference type="ARBA" id="ARBA00022989"/>
    </source>
</evidence>
<evidence type="ECO:0000256" key="4">
    <source>
        <dbReference type="ARBA" id="ARBA00010217"/>
    </source>
</evidence>
<evidence type="ECO:0000256" key="16">
    <source>
        <dbReference type="ARBA" id="ARBA00023170"/>
    </source>
</evidence>
<keyword evidence="14 18" id="KW-1133">Transmembrane helix</keyword>
<evidence type="ECO:0000256" key="12">
    <source>
        <dbReference type="ARBA" id="ARBA00022777"/>
    </source>
</evidence>
<comment type="similarity">
    <text evidence="3">In the N-terminal section; belongs to the leguminous lectin family.</text>
</comment>
<keyword evidence="15 18" id="KW-0472">Membrane</keyword>
<dbReference type="GO" id="GO:0016020">
    <property type="term" value="C:membrane"/>
    <property type="evidence" value="ECO:0007669"/>
    <property type="project" value="UniProtKB-SubCell"/>
</dbReference>
<feature type="transmembrane region" description="Helical" evidence="18">
    <location>
        <begin position="261"/>
        <end position="285"/>
    </location>
</feature>
<evidence type="ECO:0000256" key="9">
    <source>
        <dbReference type="ARBA" id="ARBA00022729"/>
    </source>
</evidence>
<keyword evidence="9" id="KW-0732">Signal</keyword>
<dbReference type="EMBL" id="JAWPEI010000009">
    <property type="protein sequence ID" value="KAK4717386.1"/>
    <property type="molecule type" value="Genomic_DNA"/>
</dbReference>
<evidence type="ECO:0000256" key="10">
    <source>
        <dbReference type="ARBA" id="ARBA00022734"/>
    </source>
</evidence>
<comment type="caution">
    <text evidence="20">The sequence shown here is derived from an EMBL/GenBank/DDBJ whole genome shotgun (WGS) entry which is preliminary data.</text>
</comment>
<comment type="subcellular location">
    <subcellularLocation>
        <location evidence="1">Membrane</location>
        <topology evidence="1">Single-pass type I membrane protein</topology>
    </subcellularLocation>
</comment>
<dbReference type="InterPro" id="IPR050258">
    <property type="entry name" value="Leguminous_Lectin"/>
</dbReference>
<dbReference type="CDD" id="cd06899">
    <property type="entry name" value="lectin_legume_LecRK_Arcelin_ConA"/>
    <property type="match status" value="1"/>
</dbReference>
<keyword evidence="12" id="KW-0418">Kinase</keyword>
<feature type="domain" description="Legume lectin" evidence="19">
    <location>
        <begin position="3"/>
        <end position="245"/>
    </location>
</feature>
<evidence type="ECO:0000256" key="17">
    <source>
        <dbReference type="ARBA" id="ARBA00023180"/>
    </source>
</evidence>
<evidence type="ECO:0000256" key="11">
    <source>
        <dbReference type="ARBA" id="ARBA00022741"/>
    </source>
</evidence>
<dbReference type="InterPro" id="IPR001220">
    <property type="entry name" value="Legume_lectin_dom"/>
</dbReference>
<name>A0AAV9KVB8_9SOLN</name>
<reference evidence="20 21" key="1">
    <citation type="submission" date="2023-10" db="EMBL/GenBank/DDBJ databases">
        <title>Genome-Wide Identification Analysis in wild type Solanum Pinnatisectum Reveals Some Genes Defensing Phytophthora Infestans.</title>
        <authorList>
            <person name="Sun C."/>
        </authorList>
    </citation>
    <scope>NUCLEOTIDE SEQUENCE [LARGE SCALE GENOMIC DNA]</scope>
    <source>
        <strain evidence="20">LQN</strain>
        <tissue evidence="20">Leaf</tissue>
    </source>
</reference>
<proteinExistence type="inferred from homology"/>
<evidence type="ECO:0000256" key="7">
    <source>
        <dbReference type="ARBA" id="ARBA00022679"/>
    </source>
</evidence>
<comment type="similarity">
    <text evidence="4">In the C-terminal section; belongs to the protein kinase superfamily. Ser/Thr protein kinase family.</text>
</comment>
<dbReference type="Pfam" id="PF00139">
    <property type="entry name" value="Lectin_legB"/>
    <property type="match status" value="1"/>
</dbReference>
<evidence type="ECO:0000256" key="18">
    <source>
        <dbReference type="SAM" id="Phobius"/>
    </source>
</evidence>
<evidence type="ECO:0000256" key="15">
    <source>
        <dbReference type="ARBA" id="ARBA00023136"/>
    </source>
</evidence>
<evidence type="ECO:0000256" key="6">
    <source>
        <dbReference type="ARBA" id="ARBA00022527"/>
    </source>
</evidence>
<keyword evidence="13" id="KW-0067">ATP-binding</keyword>
<evidence type="ECO:0000256" key="13">
    <source>
        <dbReference type="ARBA" id="ARBA00022840"/>
    </source>
</evidence>
<evidence type="ECO:0000256" key="2">
    <source>
        <dbReference type="ARBA" id="ARBA00007606"/>
    </source>
</evidence>
<keyword evidence="11" id="KW-0547">Nucleotide-binding</keyword>
<evidence type="ECO:0000256" key="3">
    <source>
        <dbReference type="ARBA" id="ARBA00008536"/>
    </source>
</evidence>
<gene>
    <name evidence="20" type="ORF">R3W88_015724</name>
</gene>
<evidence type="ECO:0000256" key="5">
    <source>
        <dbReference type="ARBA" id="ARBA00012513"/>
    </source>
</evidence>
<keyword evidence="21" id="KW-1185">Reference proteome</keyword>